<dbReference type="PANTHER" id="PTHR43133:SF66">
    <property type="entry name" value="ECF RNA POLYMERASE SIGMA FACTOR SIGK"/>
    <property type="match status" value="1"/>
</dbReference>
<evidence type="ECO:0000256" key="5">
    <source>
        <dbReference type="SAM" id="MobiDB-lite"/>
    </source>
</evidence>
<dbReference type="InterPro" id="IPR013324">
    <property type="entry name" value="RNA_pol_sigma_r3/r4-like"/>
</dbReference>
<keyword evidence="3" id="KW-0731">Sigma factor</keyword>
<comment type="similarity">
    <text evidence="1">Belongs to the sigma-70 factor family. ECF subfamily.</text>
</comment>
<feature type="compositionally biased region" description="Basic residues" evidence="5">
    <location>
        <begin position="101"/>
        <end position="112"/>
    </location>
</feature>
<dbReference type="PANTHER" id="PTHR43133">
    <property type="entry name" value="RNA POLYMERASE ECF-TYPE SIGMA FACTO"/>
    <property type="match status" value="1"/>
</dbReference>
<dbReference type="SUPFAM" id="SSF88659">
    <property type="entry name" value="Sigma3 and sigma4 domains of RNA polymerase sigma factors"/>
    <property type="match status" value="1"/>
</dbReference>
<dbReference type="EMBL" id="WMLF01000297">
    <property type="protein sequence ID" value="MBB1245527.1"/>
    <property type="molecule type" value="Genomic_DNA"/>
</dbReference>
<dbReference type="RefSeq" id="WP_182856830.1">
    <property type="nucleotide sequence ID" value="NZ_WMLF01000297.1"/>
</dbReference>
<reference evidence="8" key="1">
    <citation type="journal article" date="2020" name="Syst. Appl. Microbiol.">
        <title>Streptomyces alkaliterrae sp. nov., isolated from an alkaline soil, and emended descriptions of Streptomyces alkaliphilus, Streptomyces calidiresistens and Streptomyces durbertensis.</title>
        <authorList>
            <person name="Swiecimska M."/>
            <person name="Golinska P."/>
            <person name="Nouioui I."/>
            <person name="Wypij M."/>
            <person name="Rai M."/>
            <person name="Sangal V."/>
            <person name="Goodfellow M."/>
        </authorList>
    </citation>
    <scope>NUCLEOTIDE SEQUENCE [LARGE SCALE GENOMIC DNA]</scope>
    <source>
        <strain evidence="8">DSM 104538</strain>
    </source>
</reference>
<evidence type="ECO:0000256" key="3">
    <source>
        <dbReference type="ARBA" id="ARBA00023082"/>
    </source>
</evidence>
<evidence type="ECO:0000256" key="2">
    <source>
        <dbReference type="ARBA" id="ARBA00023015"/>
    </source>
</evidence>
<evidence type="ECO:0000313" key="7">
    <source>
        <dbReference type="EMBL" id="MBB1245527.1"/>
    </source>
</evidence>
<name>A0ABR6EJL0_9ACTN</name>
<feature type="domain" description="RNA polymerase sigma factor 70 region 4 type 2" evidence="6">
    <location>
        <begin position="150"/>
        <end position="201"/>
    </location>
</feature>
<feature type="region of interest" description="Disordered" evidence="5">
    <location>
        <begin position="101"/>
        <end position="146"/>
    </location>
</feature>
<proteinExistence type="inferred from homology"/>
<dbReference type="InterPro" id="IPR013325">
    <property type="entry name" value="RNA_pol_sigma_r2"/>
</dbReference>
<accession>A0ABR6EJL0</accession>
<evidence type="ECO:0000256" key="4">
    <source>
        <dbReference type="ARBA" id="ARBA00023163"/>
    </source>
</evidence>
<dbReference type="Gene3D" id="1.10.1740.10">
    <property type="match status" value="1"/>
</dbReference>
<evidence type="ECO:0000256" key="1">
    <source>
        <dbReference type="ARBA" id="ARBA00010641"/>
    </source>
</evidence>
<keyword evidence="4" id="KW-0804">Transcription</keyword>
<dbReference type="Pfam" id="PF08281">
    <property type="entry name" value="Sigma70_r4_2"/>
    <property type="match status" value="1"/>
</dbReference>
<dbReference type="InterPro" id="IPR039425">
    <property type="entry name" value="RNA_pol_sigma-70-like"/>
</dbReference>
<comment type="caution">
    <text evidence="7">The sequence shown here is derived from an EMBL/GenBank/DDBJ whole genome shotgun (WGS) entry which is preliminary data.</text>
</comment>
<gene>
    <name evidence="7" type="ORF">GL263_18460</name>
</gene>
<dbReference type="InterPro" id="IPR036388">
    <property type="entry name" value="WH-like_DNA-bd_sf"/>
</dbReference>
<keyword evidence="8" id="KW-1185">Reference proteome</keyword>
<dbReference type="InterPro" id="IPR013249">
    <property type="entry name" value="RNA_pol_sigma70_r4_t2"/>
</dbReference>
<organism evidence="7 8">
    <name type="scientific">Streptomyces durbertensis</name>
    <dbReference type="NCBI Taxonomy" id="2448886"/>
    <lineage>
        <taxon>Bacteria</taxon>
        <taxon>Bacillati</taxon>
        <taxon>Actinomycetota</taxon>
        <taxon>Actinomycetes</taxon>
        <taxon>Kitasatosporales</taxon>
        <taxon>Streptomycetaceae</taxon>
        <taxon>Streptomyces</taxon>
    </lineage>
</organism>
<sequence>MGEAIHGRGLDTAEIDAAPARRADCVVRAAQAGDEDAFRVLYRRLTPDLVRYARILVPDGDRPAAERLVATTWAALAADLVRFGGDEEAFRRYALAALRNRAHTPRRRRHRRPAEVSPPTGTARVPPATSSPTVRAPDEGAAGSRPSPRRIFAALAALPRAQAEAILLRLVLDLDARGAAQVLGRRPGAVSAALTRGLRRLARQYDGGERIDAQGD</sequence>
<dbReference type="SUPFAM" id="SSF88946">
    <property type="entry name" value="Sigma2 domain of RNA polymerase sigma factors"/>
    <property type="match status" value="1"/>
</dbReference>
<evidence type="ECO:0000313" key="8">
    <source>
        <dbReference type="Proteomes" id="UP000766698"/>
    </source>
</evidence>
<evidence type="ECO:0000259" key="6">
    <source>
        <dbReference type="Pfam" id="PF08281"/>
    </source>
</evidence>
<dbReference type="Proteomes" id="UP000766698">
    <property type="component" value="Unassembled WGS sequence"/>
</dbReference>
<dbReference type="Gene3D" id="1.10.10.10">
    <property type="entry name" value="Winged helix-like DNA-binding domain superfamily/Winged helix DNA-binding domain"/>
    <property type="match status" value="1"/>
</dbReference>
<keyword evidence="2" id="KW-0805">Transcription regulation</keyword>
<protein>
    <submittedName>
        <fullName evidence="7">RNA polymerase sigma factor</fullName>
    </submittedName>
</protein>